<protein>
    <submittedName>
        <fullName evidence="4">Tetratricopeptide repeat protein</fullName>
    </submittedName>
</protein>
<name>A0A437J6Q6_9SPHN</name>
<gene>
    <name evidence="4" type="ORF">ENE74_10155</name>
</gene>
<comment type="caution">
    <text evidence="4">The sequence shown here is derived from an EMBL/GenBank/DDBJ whole genome shotgun (WGS) entry which is preliminary data.</text>
</comment>
<dbReference type="InterPro" id="IPR051012">
    <property type="entry name" value="CellSynth/LPSAsmb/PSIAsmb"/>
</dbReference>
<dbReference type="EMBL" id="RZUL01000003">
    <property type="protein sequence ID" value="RVT40830.1"/>
    <property type="molecule type" value="Genomic_DNA"/>
</dbReference>
<accession>A0A437J6Q6</accession>
<dbReference type="SUPFAM" id="SSF48452">
    <property type="entry name" value="TPR-like"/>
    <property type="match status" value="2"/>
</dbReference>
<dbReference type="AlphaFoldDB" id="A0A437J6Q6"/>
<dbReference type="PANTHER" id="PTHR45586">
    <property type="entry name" value="TPR REPEAT-CONTAINING PROTEIN PA4667"/>
    <property type="match status" value="1"/>
</dbReference>
<dbReference type="Gene3D" id="1.25.40.10">
    <property type="entry name" value="Tetratricopeptide repeat domain"/>
    <property type="match status" value="1"/>
</dbReference>
<evidence type="ECO:0000313" key="5">
    <source>
        <dbReference type="Proteomes" id="UP000282977"/>
    </source>
</evidence>
<reference evidence="4 5" key="1">
    <citation type="submission" date="2019-01" db="EMBL/GenBank/DDBJ databases">
        <authorList>
            <person name="Chen W.-M."/>
        </authorList>
    </citation>
    <scope>NUCLEOTIDE SEQUENCE [LARGE SCALE GENOMIC DNA]</scope>
    <source>
        <strain evidence="4 5">TLA-22</strain>
    </source>
</reference>
<dbReference type="Proteomes" id="UP000282977">
    <property type="component" value="Unassembled WGS sequence"/>
</dbReference>
<sequence length="526" mass="55111">MVDTPALHAYARARLADADGAGRIAVDGYATALAADPGNAVLALRSYRQAMEAGDRVLAVKAARVLDSAGVLPRDAVLLLIVESLSRKDWDNARALADRLEAEETFAFLAPYVASWVSVADGPYAPPEIDTKSAFGALAGRYRDEHVALQALARGDVDAARPAIARALSLRTDVLPGLRVALALRLAALGQRAEADKLLDLAEPGLAPAQALLANGARITAPPMTPQQGMARLLSRLAADVGEGDSRTLALNLARLASFADPASDEMRVGIARELAASGLYEPAIAEASKVPPRSLWAAAADALRIAALAQGGQQSEALQLARAATTRDGATAAQYLQLGNLLADAGQFGDAADAYRAAQRLYPDGTVPWSLHLLEGSALERGGRWDEAKRALTRAAELAPQEPVVLNYLGYAQVERRQNVPAALALLRKASALRPDDPSISDSLGWAHFVAGDAKSAIAPLEKAASGAPDDATINEHLGDALWAVGRRFEARYAWAAAGLFAEGPAADRINAKAKAGFRPELAAP</sequence>
<evidence type="ECO:0000313" key="4">
    <source>
        <dbReference type="EMBL" id="RVT40830.1"/>
    </source>
</evidence>
<dbReference type="InterPro" id="IPR019734">
    <property type="entry name" value="TPR_rpt"/>
</dbReference>
<evidence type="ECO:0000256" key="1">
    <source>
        <dbReference type="ARBA" id="ARBA00022737"/>
    </source>
</evidence>
<keyword evidence="5" id="KW-1185">Reference proteome</keyword>
<keyword evidence="2 3" id="KW-0802">TPR repeat</keyword>
<dbReference type="RefSeq" id="WP_127690827.1">
    <property type="nucleotide sequence ID" value="NZ_RZUL01000003.1"/>
</dbReference>
<proteinExistence type="predicted"/>
<evidence type="ECO:0000256" key="3">
    <source>
        <dbReference type="PROSITE-ProRule" id="PRU00339"/>
    </source>
</evidence>
<dbReference type="SMART" id="SM00028">
    <property type="entry name" value="TPR"/>
    <property type="match status" value="3"/>
</dbReference>
<evidence type="ECO:0000256" key="2">
    <source>
        <dbReference type="ARBA" id="ARBA00022803"/>
    </source>
</evidence>
<dbReference type="PANTHER" id="PTHR45586:SF14">
    <property type="entry name" value="TETRATRICOPEPTIDE TPR_2 REPEAT PROTEIN"/>
    <property type="match status" value="1"/>
</dbReference>
<keyword evidence="1" id="KW-0677">Repeat</keyword>
<feature type="repeat" description="TPR" evidence="3">
    <location>
        <begin position="333"/>
        <end position="366"/>
    </location>
</feature>
<dbReference type="InterPro" id="IPR011990">
    <property type="entry name" value="TPR-like_helical_dom_sf"/>
</dbReference>
<dbReference type="OrthoDB" id="9766710at2"/>
<dbReference type="PROSITE" id="PS50005">
    <property type="entry name" value="TPR"/>
    <property type="match status" value="1"/>
</dbReference>
<organism evidence="4 5">
    <name type="scientific">Sphingobium algorifonticola</name>
    <dbReference type="NCBI Taxonomy" id="2008318"/>
    <lineage>
        <taxon>Bacteria</taxon>
        <taxon>Pseudomonadati</taxon>
        <taxon>Pseudomonadota</taxon>
        <taxon>Alphaproteobacteria</taxon>
        <taxon>Sphingomonadales</taxon>
        <taxon>Sphingomonadaceae</taxon>
        <taxon>Sphingobium</taxon>
    </lineage>
</organism>